<organism evidence="1 2">
    <name type="scientific">Acinetobacter tibetensis</name>
    <dbReference type="NCBI Taxonomy" id="2943497"/>
    <lineage>
        <taxon>Bacteria</taxon>
        <taxon>Pseudomonadati</taxon>
        <taxon>Pseudomonadota</taxon>
        <taxon>Gammaproteobacteria</taxon>
        <taxon>Moraxellales</taxon>
        <taxon>Moraxellaceae</taxon>
        <taxon>Acinetobacter</taxon>
    </lineage>
</organism>
<accession>A0AAE9LSB7</accession>
<reference evidence="1" key="1">
    <citation type="submission" date="2022-06" db="EMBL/GenBank/DDBJ databases">
        <title>Isolation, identification and characterization of iprodione-degrading strains in Lhasa, Tibet.</title>
        <authorList>
            <person name="Pan H."/>
        </authorList>
    </citation>
    <scope>NUCLEOTIDE SEQUENCE</scope>
    <source>
        <strain evidence="1">Y-23</strain>
    </source>
</reference>
<gene>
    <name evidence="1" type="ORF">M5E07_02610</name>
</gene>
<keyword evidence="2" id="KW-1185">Reference proteome</keyword>
<dbReference type="AlphaFoldDB" id="A0AAE9LSB7"/>
<proteinExistence type="predicted"/>
<dbReference type="Proteomes" id="UP001056716">
    <property type="component" value="Chromosome"/>
</dbReference>
<dbReference type="EMBL" id="CP098732">
    <property type="protein sequence ID" value="USE83754.1"/>
    <property type="molecule type" value="Genomic_DNA"/>
</dbReference>
<evidence type="ECO:0000313" key="2">
    <source>
        <dbReference type="Proteomes" id="UP001056716"/>
    </source>
</evidence>
<evidence type="ECO:0000313" key="1">
    <source>
        <dbReference type="EMBL" id="USE83754.1"/>
    </source>
</evidence>
<sequence length="54" mass="6240">MGLMTAKKGAEGKVNYRTAIRINRKGFPTFSESKVFHSKTLVENWVKKREVEIQ</sequence>
<name>A0AAE9LSB7_9GAMM</name>
<dbReference type="KEGG" id="atz:M5E07_02610"/>
<protein>
    <submittedName>
        <fullName evidence="1">Uncharacterized protein</fullName>
    </submittedName>
</protein>